<dbReference type="GO" id="GO:0016746">
    <property type="term" value="F:acyltransferase activity"/>
    <property type="evidence" value="ECO:0007669"/>
    <property type="project" value="UniProtKB-KW"/>
</dbReference>
<evidence type="ECO:0000256" key="5">
    <source>
        <dbReference type="SAM" id="MobiDB-lite"/>
    </source>
</evidence>
<dbReference type="NCBIfam" id="TIGR01838">
    <property type="entry name" value="PHA_synth_I"/>
    <property type="match status" value="1"/>
</dbReference>
<dbReference type="PANTHER" id="PTHR36837">
    <property type="entry name" value="POLY(3-HYDROXYALKANOATE) POLYMERASE SUBUNIT PHAC"/>
    <property type="match status" value="1"/>
</dbReference>
<dbReference type="AlphaFoldDB" id="A0A397PFH9"/>
<dbReference type="PANTHER" id="PTHR36837:SF5">
    <property type="entry name" value="POLY-3-HYDROXYBUTYRATE SYNTHASE"/>
    <property type="match status" value="1"/>
</dbReference>
<sequence length="613" mass="68991">MADGTKGETGSETDDKQLPATVPDQFSRNLVTAIDRGMEALARMLDERKLVYGPYSAPSEASEASHALSEIMKYWLSEPEKFTQEQARLAGDFVELWGRTYQRFLGHEVEPVAKPDKSDRRFADPEWEENPLFDFLKQAYLLTSHWAEELVEKADGVEERKKKRAQFYLEQITTALSPSNFPFTNPEVIRTTLTSNAENLVEGMNNLLADLESSGDLLKIRQTDMSAFKVGENLAVTPGKVVFQNELIQLIQYSPSTETVHETPVMIIPPWINKFYILDLVAKKSFVKYLVDQGYTVFMVSWVNPGPELADKTFEDYMREGVLTASDVVRQICASEHVIPIGYCVGGTLLATTLAYNAARGDDRFPAAGFLAAQADFSKAGDLLVFIDEPQLDAIEKMMEQTGYLDGSRMATVFNMLRPRDLIWPYVVNNYLLGKEPFPFDLLYWNSDSTRMTRANHSFYLREFYHRNKLARGEMELGGQRLDLSKVKIPIFEIATREDHIAPPDSVFIGSKLFGGPVRFVLAGSGHIAGVVNPPYKEKYMHWAGGDDSPGPSIRDYETLEDWIAAAEEVPGSWWPDFDRWLSAKAGEQVSAREPGAPDFPPIEDAPGHYVRA</sequence>
<dbReference type="InterPro" id="IPR051321">
    <property type="entry name" value="PHA/PHB_synthase"/>
</dbReference>
<evidence type="ECO:0000256" key="2">
    <source>
        <dbReference type="ARBA" id="ARBA00022490"/>
    </source>
</evidence>
<comment type="subcellular location">
    <subcellularLocation>
        <location evidence="1">Cytoplasm</location>
    </subcellularLocation>
</comment>
<keyword evidence="2" id="KW-0963">Cytoplasm</keyword>
<dbReference type="RefSeq" id="WP_119062396.1">
    <property type="nucleotide sequence ID" value="NZ_QXDF01000004.1"/>
</dbReference>
<organism evidence="7 8">
    <name type="scientific">Dichotomicrobium thermohalophilum</name>
    <dbReference type="NCBI Taxonomy" id="933063"/>
    <lineage>
        <taxon>Bacteria</taxon>
        <taxon>Pseudomonadati</taxon>
        <taxon>Pseudomonadota</taxon>
        <taxon>Alphaproteobacteria</taxon>
        <taxon>Hyphomicrobiales</taxon>
        <taxon>Hyphomicrobiaceae</taxon>
        <taxon>Dichotomicrobium</taxon>
    </lineage>
</organism>
<name>A0A397PFH9_9HYPH</name>
<reference evidence="7 8" key="1">
    <citation type="submission" date="2018-08" db="EMBL/GenBank/DDBJ databases">
        <title>Genomic Encyclopedia of Archaeal and Bacterial Type Strains, Phase II (KMG-II): from individual species to whole genera.</title>
        <authorList>
            <person name="Goeker M."/>
        </authorList>
    </citation>
    <scope>NUCLEOTIDE SEQUENCE [LARGE SCALE GENOMIC DNA]</scope>
    <source>
        <strain evidence="7 8">DSM 5002</strain>
    </source>
</reference>
<dbReference type="OrthoDB" id="7208816at2"/>
<protein>
    <submittedName>
        <fullName evidence="7">Polyhydroxyalkanoate synthase</fullName>
    </submittedName>
</protein>
<evidence type="ECO:0000259" key="6">
    <source>
        <dbReference type="Pfam" id="PF07167"/>
    </source>
</evidence>
<dbReference type="Gene3D" id="3.40.50.1820">
    <property type="entry name" value="alpha/beta hydrolase"/>
    <property type="match status" value="1"/>
</dbReference>
<keyword evidence="8" id="KW-1185">Reference proteome</keyword>
<keyword evidence="4" id="KW-0012">Acyltransferase</keyword>
<feature type="domain" description="Poly-beta-hydroxybutyrate polymerase N-terminal" evidence="6">
    <location>
        <begin position="119"/>
        <end position="290"/>
    </location>
</feature>
<evidence type="ECO:0000313" key="7">
    <source>
        <dbReference type="EMBL" id="RIA47213.1"/>
    </source>
</evidence>
<evidence type="ECO:0000256" key="1">
    <source>
        <dbReference type="ARBA" id="ARBA00004496"/>
    </source>
</evidence>
<proteinExistence type="predicted"/>
<dbReference type="InterPro" id="IPR029058">
    <property type="entry name" value="AB_hydrolase_fold"/>
</dbReference>
<evidence type="ECO:0000256" key="4">
    <source>
        <dbReference type="ARBA" id="ARBA00023315"/>
    </source>
</evidence>
<accession>A0A397PFH9</accession>
<evidence type="ECO:0000256" key="3">
    <source>
        <dbReference type="ARBA" id="ARBA00022679"/>
    </source>
</evidence>
<feature type="region of interest" description="Disordered" evidence="5">
    <location>
        <begin position="1"/>
        <end position="23"/>
    </location>
</feature>
<dbReference type="SUPFAM" id="SSF53474">
    <property type="entry name" value="alpha/beta-Hydrolases"/>
    <property type="match status" value="1"/>
</dbReference>
<dbReference type="InterPro" id="IPR010963">
    <property type="entry name" value="PHA_synth_I"/>
</dbReference>
<dbReference type="Pfam" id="PF07167">
    <property type="entry name" value="PhaC_N"/>
    <property type="match status" value="1"/>
</dbReference>
<dbReference type="GO" id="GO:0042619">
    <property type="term" value="P:poly-hydroxybutyrate biosynthetic process"/>
    <property type="evidence" value="ECO:0007669"/>
    <property type="project" value="InterPro"/>
</dbReference>
<gene>
    <name evidence="7" type="ORF">BXY53_2595</name>
</gene>
<keyword evidence="3" id="KW-0808">Transferase</keyword>
<dbReference type="Proteomes" id="UP000266273">
    <property type="component" value="Unassembled WGS sequence"/>
</dbReference>
<dbReference type="InterPro" id="IPR010941">
    <property type="entry name" value="PhaC_N"/>
</dbReference>
<evidence type="ECO:0000313" key="8">
    <source>
        <dbReference type="Proteomes" id="UP000266273"/>
    </source>
</evidence>
<comment type="caution">
    <text evidence="7">The sequence shown here is derived from an EMBL/GenBank/DDBJ whole genome shotgun (WGS) entry which is preliminary data.</text>
</comment>
<dbReference type="EMBL" id="QXDF01000004">
    <property type="protein sequence ID" value="RIA47213.1"/>
    <property type="molecule type" value="Genomic_DNA"/>
</dbReference>
<dbReference type="GO" id="GO:0005737">
    <property type="term" value="C:cytoplasm"/>
    <property type="evidence" value="ECO:0007669"/>
    <property type="project" value="UniProtKB-SubCell"/>
</dbReference>
<feature type="region of interest" description="Disordered" evidence="5">
    <location>
        <begin position="589"/>
        <end position="613"/>
    </location>
</feature>